<dbReference type="EMBL" id="KZ819402">
    <property type="protein sequence ID" value="PWN40957.1"/>
    <property type="molecule type" value="Genomic_DNA"/>
</dbReference>
<feature type="compositionally biased region" description="Polar residues" evidence="1">
    <location>
        <begin position="85"/>
        <end position="100"/>
    </location>
</feature>
<feature type="compositionally biased region" description="Polar residues" evidence="1">
    <location>
        <begin position="650"/>
        <end position="659"/>
    </location>
</feature>
<feature type="region of interest" description="Disordered" evidence="1">
    <location>
        <begin position="143"/>
        <end position="187"/>
    </location>
</feature>
<feature type="region of interest" description="Disordered" evidence="1">
    <location>
        <begin position="482"/>
        <end position="504"/>
    </location>
</feature>
<evidence type="ECO:0000313" key="2">
    <source>
        <dbReference type="EMBL" id="PWN40957.1"/>
    </source>
</evidence>
<feature type="compositionally biased region" description="Polar residues" evidence="1">
    <location>
        <begin position="586"/>
        <end position="595"/>
    </location>
</feature>
<dbReference type="OrthoDB" id="2529379at2759"/>
<evidence type="ECO:0000256" key="1">
    <source>
        <dbReference type="SAM" id="MobiDB-lite"/>
    </source>
</evidence>
<feature type="region of interest" description="Disordered" evidence="1">
    <location>
        <begin position="1"/>
        <end position="128"/>
    </location>
</feature>
<proteinExistence type="predicted"/>
<dbReference type="GeneID" id="37037102"/>
<feature type="region of interest" description="Disordered" evidence="1">
    <location>
        <begin position="329"/>
        <end position="449"/>
    </location>
</feature>
<dbReference type="STRING" id="1522189.A0A316VTP1"/>
<feature type="compositionally biased region" description="Low complexity" evidence="1">
    <location>
        <begin position="626"/>
        <end position="638"/>
    </location>
</feature>
<feature type="region of interest" description="Disordered" evidence="1">
    <location>
        <begin position="250"/>
        <end position="271"/>
    </location>
</feature>
<feature type="compositionally biased region" description="Polar residues" evidence="1">
    <location>
        <begin position="1"/>
        <end position="20"/>
    </location>
</feature>
<evidence type="ECO:0000313" key="3">
    <source>
        <dbReference type="Proteomes" id="UP000245783"/>
    </source>
</evidence>
<keyword evidence="3" id="KW-1185">Reference proteome</keyword>
<dbReference type="RefSeq" id="XP_025368117.1">
    <property type="nucleotide sequence ID" value="XM_025515232.1"/>
</dbReference>
<accession>A0A316VTP1</accession>
<dbReference type="InParanoid" id="A0A316VTP1"/>
<feature type="compositionally biased region" description="Polar residues" evidence="1">
    <location>
        <begin position="690"/>
        <end position="701"/>
    </location>
</feature>
<reference evidence="2 3" key="1">
    <citation type="journal article" date="2018" name="Mol. Biol. Evol.">
        <title>Broad Genomic Sampling Reveals a Smut Pathogenic Ancestry of the Fungal Clade Ustilaginomycotina.</title>
        <authorList>
            <person name="Kijpornyongpan T."/>
            <person name="Mondo S.J."/>
            <person name="Barry K."/>
            <person name="Sandor L."/>
            <person name="Lee J."/>
            <person name="Lipzen A."/>
            <person name="Pangilinan J."/>
            <person name="LaButti K."/>
            <person name="Hainaut M."/>
            <person name="Henrissat B."/>
            <person name="Grigoriev I.V."/>
            <person name="Spatafora J.W."/>
            <person name="Aime M.C."/>
        </authorList>
    </citation>
    <scope>NUCLEOTIDE SEQUENCE [LARGE SCALE GENOMIC DNA]</scope>
    <source>
        <strain evidence="2 3">MCA 4658</strain>
    </source>
</reference>
<feature type="region of interest" description="Disordered" evidence="1">
    <location>
        <begin position="565"/>
        <end position="701"/>
    </location>
</feature>
<dbReference type="Proteomes" id="UP000245783">
    <property type="component" value="Unassembled WGS sequence"/>
</dbReference>
<dbReference type="AlphaFoldDB" id="A0A316VTP1"/>
<name>A0A316VTP1_9BASI</name>
<feature type="compositionally biased region" description="Polar residues" evidence="1">
    <location>
        <begin position="53"/>
        <end position="63"/>
    </location>
</feature>
<organism evidence="2 3">
    <name type="scientific">Ceraceosorus guamensis</name>
    <dbReference type="NCBI Taxonomy" id="1522189"/>
    <lineage>
        <taxon>Eukaryota</taxon>
        <taxon>Fungi</taxon>
        <taxon>Dikarya</taxon>
        <taxon>Basidiomycota</taxon>
        <taxon>Ustilaginomycotina</taxon>
        <taxon>Exobasidiomycetes</taxon>
        <taxon>Ceraceosorales</taxon>
        <taxon>Ceraceosoraceae</taxon>
        <taxon>Ceraceosorus</taxon>
    </lineage>
</organism>
<gene>
    <name evidence="2" type="ORF">IE81DRAFT_331243</name>
</gene>
<sequence length="1063" mass="113820">MPNPSAWTPGTPSPQVNVSHAASPPPGQAWHPFAGATTYPYQSIGAQGPYSPPSTHTAPQQHGSFRPDVLPSVAPMASAGPLVSRPTTAQSSLVHQQSRQPGLVSDWQSEHRAGRSQSGQAADHDTTTCEGCQADLRAALEASRLSAEADTRRRAAGPAQHERLSSEEMAQINAMELSAAEERAKAEADEAALLQAVMEASLRDEEEAIRSRRVRQEQQARVALTLQQSRDDEAERARLRAEADKELLDRSKREANEERERRAREEADARDIEESVLRQSRIDMEQEWSRRDEEERALTNFLSQGGQPGDAAYWRHLHQDQAYQLAVTMRQEPNTSTSTAAPPLPPLPSGASASRHPSMADAGANRRPLPQIPPVMGPSAGGSTSNALEDATPDAAHRQALGDQDEGSRDALYDGTNGDPFADDAEAPPMYDEVGNDRPPNAPDSAPSHIRFETHPALLAAAAAARPSNESADVHHHWPNEKQSLHSHHGSPAAQSSAASLYDRDSAQVSSASVRPAALTPALSSPSSATVAASRPVEIGSFDEAIQEEDDAEFSPNPLLSVLHQHRRSVSSAASTRSRTAHNRSGSAGSSSLQTPAFRPSKSSSSSAFTLTAVERGGQVHSRPRASSNQSASSSNSNFMKDGRSDRARQMSNASTMTHDATIDSHQTSTSHAPSASTSATSVDEAAARQTPNRGDFSQTTMAGTDWGYALEPFAPELYASPANESAAEGKGRFPNTVQLSMAPADGSGLREGSHRSSFFTIRAPSWKGLLRAMAWYGNTLITAGPQEIADAALASEQQVGSQRSEAGVLSLAVQVEVVTPTRLRDSGYGLGTAIVGSRGQLIPGSVPFAATAAHVAICISLVPTNDPKQSLQGGDLARALKASSRSLDVSYSRRGSARRVIQLPREAPHLPFTMVRLAQHVHAAHRFSAACPTTSSTALHSPRDLHHAIEAHDVEYVRRIMKQMRNANGGTKGKPGSPEYRVIGLDGIPVDPANEAGELRDFAAAEEEDEHGPVGRLAARVRRRLAKRSGDGRVVDDQLMSWVTPLVTEDAVQQEDAWEERK</sequence>
<protein>
    <submittedName>
        <fullName evidence="2">Uncharacterized protein</fullName>
    </submittedName>
</protein>
<feature type="compositionally biased region" description="Low complexity" evidence="1">
    <location>
        <begin position="665"/>
        <end position="682"/>
    </location>
</feature>